<comment type="similarity">
    <text evidence="7">Belongs to the binding-protein-dependent transport system permease family.</text>
</comment>
<evidence type="ECO:0000313" key="10">
    <source>
        <dbReference type="Proteomes" id="UP000001551"/>
    </source>
</evidence>
<dbReference type="PANTHER" id="PTHR30193:SF37">
    <property type="entry name" value="INNER MEMBRANE ABC TRANSPORTER PERMEASE PROTEIN YCJO"/>
    <property type="match status" value="1"/>
</dbReference>
<accession>E6U2N1</accession>
<dbReference type="GO" id="GO:0055085">
    <property type="term" value="P:transmembrane transport"/>
    <property type="evidence" value="ECO:0007669"/>
    <property type="project" value="InterPro"/>
</dbReference>
<feature type="transmembrane region" description="Helical" evidence="7">
    <location>
        <begin position="71"/>
        <end position="93"/>
    </location>
</feature>
<dbReference type="Gene3D" id="1.10.3720.10">
    <property type="entry name" value="MetI-like"/>
    <property type="match status" value="1"/>
</dbReference>
<evidence type="ECO:0000256" key="6">
    <source>
        <dbReference type="ARBA" id="ARBA00023136"/>
    </source>
</evidence>
<dbReference type="KEGG" id="eha:Ethha_0753"/>
<evidence type="ECO:0000256" key="3">
    <source>
        <dbReference type="ARBA" id="ARBA00022475"/>
    </source>
</evidence>
<keyword evidence="2 7" id="KW-0813">Transport</keyword>
<dbReference type="InterPro" id="IPR000515">
    <property type="entry name" value="MetI-like"/>
</dbReference>
<gene>
    <name evidence="9" type="ordered locus">Ethha_0753</name>
</gene>
<feature type="transmembrane region" description="Helical" evidence="7">
    <location>
        <begin position="146"/>
        <end position="164"/>
    </location>
</feature>
<keyword evidence="5 7" id="KW-1133">Transmembrane helix</keyword>
<evidence type="ECO:0000259" key="8">
    <source>
        <dbReference type="PROSITE" id="PS50928"/>
    </source>
</evidence>
<dbReference type="CDD" id="cd06261">
    <property type="entry name" value="TM_PBP2"/>
    <property type="match status" value="1"/>
</dbReference>
<dbReference type="SUPFAM" id="SSF161098">
    <property type="entry name" value="MetI-like"/>
    <property type="match status" value="1"/>
</dbReference>
<protein>
    <submittedName>
        <fullName evidence="9">Binding-protein-dependent transport systems inner membrane component</fullName>
    </submittedName>
</protein>
<proteinExistence type="inferred from homology"/>
<evidence type="ECO:0000256" key="4">
    <source>
        <dbReference type="ARBA" id="ARBA00022692"/>
    </source>
</evidence>
<keyword evidence="3" id="KW-1003">Cell membrane</keyword>
<feature type="transmembrane region" description="Helical" evidence="7">
    <location>
        <begin position="257"/>
        <end position="281"/>
    </location>
</feature>
<dbReference type="InterPro" id="IPR035906">
    <property type="entry name" value="MetI-like_sf"/>
</dbReference>
<evidence type="ECO:0000256" key="1">
    <source>
        <dbReference type="ARBA" id="ARBA00004651"/>
    </source>
</evidence>
<feature type="transmembrane region" description="Helical" evidence="7">
    <location>
        <begin position="12"/>
        <end position="31"/>
    </location>
</feature>
<feature type="domain" description="ABC transmembrane type-1" evidence="8">
    <location>
        <begin position="67"/>
        <end position="280"/>
    </location>
</feature>
<dbReference type="Pfam" id="PF00528">
    <property type="entry name" value="BPD_transp_1"/>
    <property type="match status" value="1"/>
</dbReference>
<dbReference type="PROSITE" id="PS50928">
    <property type="entry name" value="ABC_TM1"/>
    <property type="match status" value="1"/>
</dbReference>
<feature type="transmembrane region" description="Helical" evidence="7">
    <location>
        <begin position="105"/>
        <end position="126"/>
    </location>
</feature>
<keyword evidence="10" id="KW-1185">Reference proteome</keyword>
<dbReference type="STRING" id="663278.Ethha_0753"/>
<dbReference type="PANTHER" id="PTHR30193">
    <property type="entry name" value="ABC TRANSPORTER PERMEASE PROTEIN"/>
    <property type="match status" value="1"/>
</dbReference>
<evidence type="ECO:0000256" key="5">
    <source>
        <dbReference type="ARBA" id="ARBA00022989"/>
    </source>
</evidence>
<sequence>MGYTLRKKLSPLIFVGPFLALFAIFMLYPIIYSVVLSFSKYRAGDIVFVGLKNYTYLLTEPLFYKSLLNNFIILLIQVPIMILLALVFGNLLNSALIRGKGFFRMFTFMPVLIDAVSYSIIFSLFFNENNGLVNNVLGVFGVSPHHWFSNGPLAMMVIILALTWRWTGYNSIIILSGLQNISADLYEAADIDGANSVVKFFRITIPQLKPVIMFCVFNSINGTLQLFTEPQLLTQGGPANATLTSVLYLYQIGFKNFNFGVASAGSYILAIIIAIMTLIQFRVTKED</sequence>
<evidence type="ECO:0000256" key="2">
    <source>
        <dbReference type="ARBA" id="ARBA00022448"/>
    </source>
</evidence>
<dbReference type="Proteomes" id="UP000001551">
    <property type="component" value="Chromosome"/>
</dbReference>
<evidence type="ECO:0000313" key="9">
    <source>
        <dbReference type="EMBL" id="ADU26322.1"/>
    </source>
</evidence>
<comment type="subcellular location">
    <subcellularLocation>
        <location evidence="1 7">Cell membrane</location>
        <topology evidence="1 7">Multi-pass membrane protein</topology>
    </subcellularLocation>
</comment>
<reference evidence="9 10" key="1">
    <citation type="submission" date="2010-12" db="EMBL/GenBank/DDBJ databases">
        <title>Complete sequence of Ethanoligenens harbinense YUAN-3.</title>
        <authorList>
            <person name="Lucas S."/>
            <person name="Copeland A."/>
            <person name="Lapidus A."/>
            <person name="Cheng J.-F."/>
            <person name="Bruce D."/>
            <person name="Goodwin L."/>
            <person name="Pitluck S."/>
            <person name="Chertkov O."/>
            <person name="Misra M."/>
            <person name="Detter J.C."/>
            <person name="Han C."/>
            <person name="Tapia R."/>
            <person name="Land M."/>
            <person name="Hauser L."/>
            <person name="Jeffries C."/>
            <person name="Kyrpides N."/>
            <person name="Ivanova N."/>
            <person name="Mikhailova N."/>
            <person name="Wang A."/>
            <person name="Mouttaki H."/>
            <person name="He Z."/>
            <person name="Zhou J."/>
            <person name="Hemme C.L."/>
            <person name="Woyke T."/>
        </authorList>
    </citation>
    <scope>NUCLEOTIDE SEQUENCE [LARGE SCALE GENOMIC DNA]</scope>
    <source>
        <strain evidence="10">DSM 18485 / JCM 12961 / CGMCC 1.5033 / YUAN-3</strain>
    </source>
</reference>
<dbReference type="RefSeq" id="WP_013484692.1">
    <property type="nucleotide sequence ID" value="NC_014828.1"/>
</dbReference>
<keyword evidence="4 7" id="KW-0812">Transmembrane</keyword>
<dbReference type="EMBL" id="CP002400">
    <property type="protein sequence ID" value="ADU26322.1"/>
    <property type="molecule type" value="Genomic_DNA"/>
</dbReference>
<dbReference type="SUPFAM" id="SSF160964">
    <property type="entry name" value="MalF N-terminal region-like"/>
    <property type="match status" value="1"/>
</dbReference>
<organism evidence="9 10">
    <name type="scientific">Ethanoligenens harbinense (strain DSM 18485 / JCM 12961 / CGMCC 1.5033 / YUAN-3)</name>
    <dbReference type="NCBI Taxonomy" id="663278"/>
    <lineage>
        <taxon>Bacteria</taxon>
        <taxon>Bacillati</taxon>
        <taxon>Bacillota</taxon>
        <taxon>Clostridia</taxon>
        <taxon>Eubacteriales</taxon>
        <taxon>Oscillospiraceae</taxon>
        <taxon>Ethanoligenens</taxon>
    </lineage>
</organism>
<dbReference type="AlphaFoldDB" id="E6U2N1"/>
<name>E6U2N1_ETHHY</name>
<dbReference type="HOGENOM" id="CLU_016047_0_2_9"/>
<dbReference type="eggNOG" id="COG1175">
    <property type="taxonomic scope" value="Bacteria"/>
</dbReference>
<dbReference type="GO" id="GO:0005886">
    <property type="term" value="C:plasma membrane"/>
    <property type="evidence" value="ECO:0007669"/>
    <property type="project" value="UniProtKB-SubCell"/>
</dbReference>
<keyword evidence="6 7" id="KW-0472">Membrane</keyword>
<dbReference type="InterPro" id="IPR051393">
    <property type="entry name" value="ABC_transporter_permease"/>
</dbReference>
<evidence type="ECO:0000256" key="7">
    <source>
        <dbReference type="RuleBase" id="RU363032"/>
    </source>
</evidence>